<dbReference type="EMBL" id="JBJJXI010000023">
    <property type="protein sequence ID" value="KAL3404767.1"/>
    <property type="molecule type" value="Genomic_DNA"/>
</dbReference>
<dbReference type="AlphaFoldDB" id="A0ABD2XHF0"/>
<protein>
    <recommendedName>
        <fullName evidence="3">Peptidase A2 domain-containing protein</fullName>
    </recommendedName>
</protein>
<evidence type="ECO:0000313" key="2">
    <source>
        <dbReference type="Proteomes" id="UP001627154"/>
    </source>
</evidence>
<organism evidence="1 2">
    <name type="scientific">Trichogramma kaykai</name>
    <dbReference type="NCBI Taxonomy" id="54128"/>
    <lineage>
        <taxon>Eukaryota</taxon>
        <taxon>Metazoa</taxon>
        <taxon>Ecdysozoa</taxon>
        <taxon>Arthropoda</taxon>
        <taxon>Hexapoda</taxon>
        <taxon>Insecta</taxon>
        <taxon>Pterygota</taxon>
        <taxon>Neoptera</taxon>
        <taxon>Endopterygota</taxon>
        <taxon>Hymenoptera</taxon>
        <taxon>Apocrita</taxon>
        <taxon>Proctotrupomorpha</taxon>
        <taxon>Chalcidoidea</taxon>
        <taxon>Trichogrammatidae</taxon>
        <taxon>Trichogramma</taxon>
    </lineage>
</organism>
<gene>
    <name evidence="1" type="ORF">TKK_002800</name>
</gene>
<comment type="caution">
    <text evidence="1">The sequence shown here is derived from an EMBL/GenBank/DDBJ whole genome shotgun (WGS) entry which is preliminary data.</text>
</comment>
<evidence type="ECO:0000313" key="1">
    <source>
        <dbReference type="EMBL" id="KAL3404767.1"/>
    </source>
</evidence>
<reference evidence="1 2" key="1">
    <citation type="journal article" date="2024" name="bioRxiv">
        <title>A reference genome for Trichogramma kaykai: A tiny desert-dwelling parasitoid wasp with competing sex-ratio distorters.</title>
        <authorList>
            <person name="Culotta J."/>
            <person name="Lindsey A.R."/>
        </authorList>
    </citation>
    <scope>NUCLEOTIDE SEQUENCE [LARGE SCALE GENOMIC DNA]</scope>
    <source>
        <strain evidence="1 2">KSX58</strain>
    </source>
</reference>
<dbReference type="InterPro" id="IPR021109">
    <property type="entry name" value="Peptidase_aspartic_dom_sf"/>
</dbReference>
<dbReference type="Proteomes" id="UP001627154">
    <property type="component" value="Unassembled WGS sequence"/>
</dbReference>
<dbReference type="Gene3D" id="2.40.70.10">
    <property type="entry name" value="Acid Proteases"/>
    <property type="match status" value="1"/>
</dbReference>
<accession>A0ABD2XHF0</accession>
<evidence type="ECO:0008006" key="3">
    <source>
        <dbReference type="Google" id="ProtNLM"/>
    </source>
</evidence>
<dbReference type="Pfam" id="PF13975">
    <property type="entry name" value="gag-asp_proteas"/>
    <property type="match status" value="1"/>
</dbReference>
<sequence>MVEENAQMALEALLARELVEDGQNQLVDLDEGGKQLWLELGPRVDQLNPGAASTGGEEYIALLDPGANITGIHARVAEKFPDRLESKEGWIGGAARGATRTTGELPLTITVDNTTDRIKAHVVPTFNHDIILGMDFMLKFDVDLRNGRYLWRARGGPWHSSKLDEVD</sequence>
<dbReference type="SUPFAM" id="SSF50630">
    <property type="entry name" value="Acid proteases"/>
    <property type="match status" value="1"/>
</dbReference>
<proteinExistence type="predicted"/>
<dbReference type="CDD" id="cd00303">
    <property type="entry name" value="retropepsin_like"/>
    <property type="match status" value="1"/>
</dbReference>
<name>A0ABD2XHF0_9HYME</name>
<keyword evidence="2" id="KW-1185">Reference proteome</keyword>